<feature type="region of interest" description="Disordered" evidence="1">
    <location>
        <begin position="70"/>
        <end position="98"/>
    </location>
</feature>
<protein>
    <submittedName>
        <fullName evidence="2">Uncharacterized protein</fullName>
    </submittedName>
</protein>
<sequence length="161" mass="16993">MRAMGPGSAGLYWPQSEEVATTCSSSSRSDDAVQRSAAEGTVPQARVRRSGLEGSPSSCRRVAIYQIPPSVVRGAHRRPQSQCSGRRQRRGEMWRSREVSASRTSALSLLTPRKEAGALCKLAGVWPSSDGSSASAVPSASVLSLSAKQPFLAATLSHPSP</sequence>
<gene>
    <name evidence="2" type="ORF">BCR34DRAFT_14184</name>
</gene>
<comment type="caution">
    <text evidence="2">The sequence shown here is derived from an EMBL/GenBank/DDBJ whole genome shotgun (WGS) entry which is preliminary data.</text>
</comment>
<keyword evidence="3" id="KW-1185">Reference proteome</keyword>
<evidence type="ECO:0000313" key="3">
    <source>
        <dbReference type="Proteomes" id="UP000193144"/>
    </source>
</evidence>
<dbReference type="EMBL" id="MCFA01000103">
    <property type="protein sequence ID" value="ORY08209.1"/>
    <property type="molecule type" value="Genomic_DNA"/>
</dbReference>
<evidence type="ECO:0000313" key="2">
    <source>
        <dbReference type="EMBL" id="ORY08209.1"/>
    </source>
</evidence>
<evidence type="ECO:0000256" key="1">
    <source>
        <dbReference type="SAM" id="MobiDB-lite"/>
    </source>
</evidence>
<accession>A0A1Y1ZDB5</accession>
<feature type="region of interest" description="Disordered" evidence="1">
    <location>
        <begin position="20"/>
        <end position="56"/>
    </location>
</feature>
<dbReference type="Proteomes" id="UP000193144">
    <property type="component" value="Unassembled WGS sequence"/>
</dbReference>
<reference evidence="2 3" key="1">
    <citation type="submission" date="2016-07" db="EMBL/GenBank/DDBJ databases">
        <title>Pervasive Adenine N6-methylation of Active Genes in Fungi.</title>
        <authorList>
            <consortium name="DOE Joint Genome Institute"/>
            <person name="Mondo S.J."/>
            <person name="Dannebaum R.O."/>
            <person name="Kuo R.C."/>
            <person name="Labutti K."/>
            <person name="Haridas S."/>
            <person name="Kuo A."/>
            <person name="Salamov A."/>
            <person name="Ahrendt S.R."/>
            <person name="Lipzen A."/>
            <person name="Sullivan W."/>
            <person name="Andreopoulos W.B."/>
            <person name="Clum A."/>
            <person name="Lindquist E."/>
            <person name="Daum C."/>
            <person name="Ramamoorthy G.K."/>
            <person name="Gryganskyi A."/>
            <person name="Culley D."/>
            <person name="Magnuson J.K."/>
            <person name="James T.Y."/>
            <person name="O'Malley M.A."/>
            <person name="Stajich J.E."/>
            <person name="Spatafora J.W."/>
            <person name="Visel A."/>
            <person name="Grigoriev I.V."/>
        </authorList>
    </citation>
    <scope>NUCLEOTIDE SEQUENCE [LARGE SCALE GENOMIC DNA]</scope>
    <source>
        <strain evidence="2 3">CBS 115471</strain>
    </source>
</reference>
<proteinExistence type="predicted"/>
<dbReference type="AlphaFoldDB" id="A0A1Y1ZDB5"/>
<name>A0A1Y1ZDB5_9PLEO</name>
<organism evidence="2 3">
    <name type="scientific">Clohesyomyces aquaticus</name>
    <dbReference type="NCBI Taxonomy" id="1231657"/>
    <lineage>
        <taxon>Eukaryota</taxon>
        <taxon>Fungi</taxon>
        <taxon>Dikarya</taxon>
        <taxon>Ascomycota</taxon>
        <taxon>Pezizomycotina</taxon>
        <taxon>Dothideomycetes</taxon>
        <taxon>Pleosporomycetidae</taxon>
        <taxon>Pleosporales</taxon>
        <taxon>Lindgomycetaceae</taxon>
        <taxon>Clohesyomyces</taxon>
    </lineage>
</organism>